<accession>A0A0F4QX57</accession>
<dbReference type="Gene3D" id="1.10.10.1830">
    <property type="entry name" value="Non-ribosomal peptide synthase, adenylation domain"/>
    <property type="match status" value="1"/>
</dbReference>
<dbReference type="InterPro" id="IPR020806">
    <property type="entry name" value="PKS_PP-bd"/>
</dbReference>
<reference evidence="5 6" key="1">
    <citation type="journal article" date="2015" name="BMC Genomics">
        <title>Genome mining reveals unlocked bioactive potential of marine Gram-negative bacteria.</title>
        <authorList>
            <person name="Machado H."/>
            <person name="Sonnenschein E.C."/>
            <person name="Melchiorsen J."/>
            <person name="Gram L."/>
        </authorList>
    </citation>
    <scope>NUCLEOTIDE SEQUENCE [LARGE SCALE GENOMIC DNA]</scope>
    <source>
        <strain evidence="5 6">S2471</strain>
    </source>
</reference>
<evidence type="ECO:0000313" key="5">
    <source>
        <dbReference type="EMBL" id="KJZ11177.1"/>
    </source>
</evidence>
<dbReference type="InterPro" id="IPR023213">
    <property type="entry name" value="CAT-like_dom_sf"/>
</dbReference>
<dbReference type="PROSITE" id="PS00455">
    <property type="entry name" value="AMP_BINDING"/>
    <property type="match status" value="1"/>
</dbReference>
<dbReference type="GO" id="GO:0031177">
    <property type="term" value="F:phosphopantetheine binding"/>
    <property type="evidence" value="ECO:0007669"/>
    <property type="project" value="InterPro"/>
</dbReference>
<gene>
    <name evidence="5" type="ORF">TW77_06320</name>
</gene>
<dbReference type="InterPro" id="IPR020845">
    <property type="entry name" value="AMP-binding_CS"/>
</dbReference>
<dbReference type="Gene3D" id="3.30.559.10">
    <property type="entry name" value="Chloramphenicol acetyltransferase-like domain"/>
    <property type="match status" value="2"/>
</dbReference>
<dbReference type="InterPro" id="IPR036736">
    <property type="entry name" value="ACP-like_sf"/>
</dbReference>
<comment type="caution">
    <text evidence="5">The sequence shown here is derived from an EMBL/GenBank/DDBJ whole genome shotgun (WGS) entry which is preliminary data.</text>
</comment>
<comment type="cofactor">
    <cofactor evidence="1">
        <name>pantetheine 4'-phosphate</name>
        <dbReference type="ChEBI" id="CHEBI:47942"/>
    </cofactor>
</comment>
<dbReference type="InterPro" id="IPR000873">
    <property type="entry name" value="AMP-dep_synth/lig_dom"/>
</dbReference>
<dbReference type="Pfam" id="PF00550">
    <property type="entry name" value="PP-binding"/>
    <property type="match status" value="2"/>
</dbReference>
<dbReference type="PANTHER" id="PTHR45527">
    <property type="entry name" value="NONRIBOSOMAL PEPTIDE SYNTHETASE"/>
    <property type="match status" value="1"/>
</dbReference>
<dbReference type="InterPro" id="IPR025110">
    <property type="entry name" value="AMP-bd_C"/>
</dbReference>
<sequence>MSRSILLKNKNGELKVSAPTGVITEQDKQAIMRNKAAILEYLSLNLNETSLASHGSETIPRNMQSGPIPLSFSQQRLWFIDRLQGGSAQYNMPMVLRVTGQFDIDVAEQAVNRIIQRHESLRTLFNEGTSGAYQYVRESFDFRIKQLDLSHFQHEEQQQQLSDLLRQDSEAIFDLRADLMLRASCLKLNGNESILLFNMHHIVSDGWSMAVLGEEFFSQYRAVLAGQPDPLAPLPIQYSDYAHWQHRHMSAEKLKQQEAYWRQQLAGVPSVHGLPLEQSRSQDHDNKLAVVTGHLDQALSAALEHLAVERNMTPFMLVHSALALVLSRHSNSTDIVIGTPVANRAQAELAPLIGLFVNTTVLRANTAHTELDAYLAHIREIHIDAQANQDLPFEQLLEVANVPRNASHTPLFQIMLSMDVESGRDTCQQLNSDVCFELIDSQGGLAKFDLDISLERSKGGFEVSWGYNASLFARDDIARLNTHFQRLLTVLVSDQDLRRAHEAMLPSQEVPCLLPDPDGASVVAEHLCFHTLFEHQAEQTPQKAALVCNGNSLSYRELNEKADQLAAYLTQNYDIQADTLIGLCAVKSSDLVIAILGILKAGAAYVPLDPDYPEQRLAYIIEDGGLNIVLTQQALAENLAFSPANVIAFDKLDLTGYTACATPVAADPAQLMYVIYTSGSSGAPKGVLIEHKAVCNLALYMHQLELGQSGSWGWCAPCVFDASVQGLTQLAMGQTLVIVSDEDKKDLNSLRNLIETCDIGVLDCTPSLLALWQAQGTVDQLPELVIGGEAIKPEVWRELAMRQARAFNMYGPTECTVNSTVARIVGEQSQLGHMVANARGVILDAMGRPVPTGCPGELYIGGAGLARGYLNREALNKSSFIQNKAFPQAGLRLYKTGDLVRLNKTGALEYLGRNDGQVKFYGYRIELGEIESQICVLDQVDSAQVLIHKENENAAYLHAFIKLALAHSEDSTPVLTQIKSHLQRALPDFMTPKHFSVVTDWPLTLNGKIDQAALFKCSAQSQVREYLEPNTETEKKLVSLVAQVLNLGEQRTSLDASFFELGGNSLLCIRLAAHIEETFGLKLALQIIFDNPTLLLLAGEIDKRVQQRGTQVLQQRKIAKRSERSQAPLSFAQQRLWFIDQLQGSSAEYNIPLAFEVTGAFDTRIAERVLRTLIERHEILRTVYSNEGEQALQYICERCDFALKHLDLTALTPEQQQAQVQQLIDQDTQTAFDLQSDLMIRASYIWLRNIDHEQGAKGVLMFNMHHIASDGWSMEVLLKEFCALYRAFADGLPSPLPELAIQYADYATWQHCGLQDDLLESQLRYWQMQLDQVPPLHALPLDKARPELKKHQGQAVVGVLPAEVSQSLLALAERHKLTPFMLLHGAFALLLARHSNCSDILVGTPVANRLQAELEPLIGFFINTLVLRVDTAYQHLSDYLAHVRQVHIEAQSNQDIPFEYLLEALQVPRTTAHNPLFQIMLTTNTDYGLNSHELAAELAMPGLKFAELDSDSVQAKFDLELDLSISEQGARLNWTYDVSLFEHTRIEQLNDHLCRLLGALAQIEPKRDTPLNHLPMLSDSEIEHLVYERNQTQAQHPKDRCIHTLFEHCAAAHPHRTALLFENTQLTYGQVNEKANQLARYLRSQHGVLPDTLVGLCVERSAEMVIAILAILKAGGAYVPLDPDYPQDRLQYIAKDTGISLLLTQSHLSEPLIQFSGSRVMLDGLAATESTLQVCAEMSPDNIPQAETGVTARHLAYVIYTSDSTDQPKGVMVEHYGVTNLLYAQHKNYGLGQGEVGLLLASFAFDVSVEQMFIMLSKSGALLIPDQDMLLSVEKLGGAIERHGVTHIHSTPSYLLSFAQVLSLPSIRRVVSGGEAMLPGLLDYVHADLFYVYGPSGASVTTSVLKVKSGAGNHIAGPIDNTQFYLLGQAQELLPLGAVGELYIGGDALARGYLNQPQLTAQRFIKNPYFDPTRANSPQRLYRTGDRVRYLAHGQLEFIGRADEQIKMRGFRIEPGEVEAQINRLPAVESALVLTSERAGRNQLLAYVKVQSVSDKAELVQTLKATLAESLPHYMVPAQFVVIDEWPLTPSGKIDRRALPQPDVSLLQAEHIFPETETEKALVAIWSELLNIDKQAISVTADFFDLGGNSLLVIRLKSSIQSQFNVEFQVKDLFSRCNIKTLASLLSAHFLKAELDNASSEELEEVEF</sequence>
<dbReference type="Pfam" id="PF00668">
    <property type="entry name" value="Condensation"/>
    <property type="match status" value="2"/>
</dbReference>
<proteinExistence type="predicted"/>
<dbReference type="InterPro" id="IPR045851">
    <property type="entry name" value="AMP-bd_C_sf"/>
</dbReference>
<dbReference type="Gene3D" id="3.30.559.30">
    <property type="entry name" value="Nonribosomal peptide synthetase, condensation domain"/>
    <property type="match status" value="2"/>
</dbReference>
<evidence type="ECO:0000256" key="1">
    <source>
        <dbReference type="ARBA" id="ARBA00001957"/>
    </source>
</evidence>
<dbReference type="GO" id="GO:0044550">
    <property type="term" value="P:secondary metabolite biosynthetic process"/>
    <property type="evidence" value="ECO:0007669"/>
    <property type="project" value="TreeGrafter"/>
</dbReference>
<dbReference type="InterPro" id="IPR041464">
    <property type="entry name" value="TubC_N"/>
</dbReference>
<dbReference type="GO" id="GO:0043041">
    <property type="term" value="P:amino acid activation for nonribosomal peptide biosynthetic process"/>
    <property type="evidence" value="ECO:0007669"/>
    <property type="project" value="TreeGrafter"/>
</dbReference>
<dbReference type="InterPro" id="IPR006162">
    <property type="entry name" value="Ppantetheine_attach_site"/>
</dbReference>
<dbReference type="SUPFAM" id="SSF47336">
    <property type="entry name" value="ACP-like"/>
    <property type="match status" value="2"/>
</dbReference>
<feature type="domain" description="Carrier" evidence="4">
    <location>
        <begin position="2113"/>
        <end position="2190"/>
    </location>
</feature>
<keyword evidence="6" id="KW-1185">Reference proteome</keyword>
<dbReference type="Gene3D" id="1.10.1200.10">
    <property type="entry name" value="ACP-like"/>
    <property type="match status" value="2"/>
</dbReference>
<dbReference type="Pfam" id="PF13193">
    <property type="entry name" value="AMP-binding_C"/>
    <property type="match status" value="1"/>
</dbReference>
<dbReference type="SUPFAM" id="SSF56801">
    <property type="entry name" value="Acetyl-CoA synthetase-like"/>
    <property type="match status" value="2"/>
</dbReference>
<name>A0A0F4QX57_9GAMM</name>
<dbReference type="FunFam" id="3.40.50.980:FF:000001">
    <property type="entry name" value="Non-ribosomal peptide synthetase"/>
    <property type="match status" value="2"/>
</dbReference>
<organism evidence="5 6">
    <name type="scientific">Pseudoalteromonas rubra</name>
    <dbReference type="NCBI Taxonomy" id="43658"/>
    <lineage>
        <taxon>Bacteria</taxon>
        <taxon>Pseudomonadati</taxon>
        <taxon>Pseudomonadota</taxon>
        <taxon>Gammaproteobacteria</taxon>
        <taxon>Alteromonadales</taxon>
        <taxon>Pseudoalteromonadaceae</taxon>
        <taxon>Pseudoalteromonas</taxon>
    </lineage>
</organism>
<dbReference type="InterPro" id="IPR001242">
    <property type="entry name" value="Condensation_dom"/>
</dbReference>
<dbReference type="EMBL" id="JXYA01000011">
    <property type="protein sequence ID" value="KJZ11177.1"/>
    <property type="molecule type" value="Genomic_DNA"/>
</dbReference>
<dbReference type="Proteomes" id="UP000033452">
    <property type="component" value="Unassembled WGS sequence"/>
</dbReference>
<evidence type="ECO:0000256" key="3">
    <source>
        <dbReference type="ARBA" id="ARBA00022553"/>
    </source>
</evidence>
<dbReference type="InterPro" id="IPR044894">
    <property type="entry name" value="TubC_N_sf"/>
</dbReference>
<dbReference type="SMART" id="SM00823">
    <property type="entry name" value="PKS_PP"/>
    <property type="match status" value="2"/>
</dbReference>
<keyword evidence="2" id="KW-0596">Phosphopantetheine</keyword>
<dbReference type="InterPro" id="IPR009081">
    <property type="entry name" value="PP-bd_ACP"/>
</dbReference>
<dbReference type="CDD" id="cd05930">
    <property type="entry name" value="A_NRPS"/>
    <property type="match status" value="2"/>
</dbReference>
<dbReference type="Pfam" id="PF18563">
    <property type="entry name" value="TubC_N"/>
    <property type="match status" value="1"/>
</dbReference>
<dbReference type="GO" id="GO:0005829">
    <property type="term" value="C:cytosol"/>
    <property type="evidence" value="ECO:0007669"/>
    <property type="project" value="TreeGrafter"/>
</dbReference>
<dbReference type="InterPro" id="IPR010071">
    <property type="entry name" value="AA_adenyl_dom"/>
</dbReference>
<dbReference type="SUPFAM" id="SSF52777">
    <property type="entry name" value="CoA-dependent acyltransferases"/>
    <property type="match status" value="4"/>
</dbReference>
<evidence type="ECO:0000259" key="4">
    <source>
        <dbReference type="PROSITE" id="PS50075"/>
    </source>
</evidence>
<dbReference type="PATRIC" id="fig|43658.5.peg.1329"/>
<dbReference type="CDD" id="cd19531">
    <property type="entry name" value="LCL_NRPS-like"/>
    <property type="match status" value="2"/>
</dbReference>
<dbReference type="Pfam" id="PF00501">
    <property type="entry name" value="AMP-binding"/>
    <property type="match status" value="2"/>
</dbReference>
<dbReference type="PROSITE" id="PS50075">
    <property type="entry name" value="CARRIER"/>
    <property type="match status" value="2"/>
</dbReference>
<dbReference type="GO" id="GO:0003824">
    <property type="term" value="F:catalytic activity"/>
    <property type="evidence" value="ECO:0007669"/>
    <property type="project" value="InterPro"/>
</dbReference>
<dbReference type="NCBIfam" id="NF003417">
    <property type="entry name" value="PRK04813.1"/>
    <property type="match status" value="2"/>
</dbReference>
<feature type="domain" description="Carrier" evidence="4">
    <location>
        <begin position="1028"/>
        <end position="1105"/>
    </location>
</feature>
<dbReference type="NCBIfam" id="TIGR01733">
    <property type="entry name" value="AA-adenyl-dom"/>
    <property type="match status" value="2"/>
</dbReference>
<protein>
    <recommendedName>
        <fullName evidence="4">Carrier domain-containing protein</fullName>
    </recommendedName>
</protein>
<dbReference type="PROSITE" id="PS00012">
    <property type="entry name" value="PHOSPHOPANTETHEINE"/>
    <property type="match status" value="1"/>
</dbReference>
<evidence type="ECO:0000256" key="2">
    <source>
        <dbReference type="ARBA" id="ARBA00022450"/>
    </source>
</evidence>
<keyword evidence="3" id="KW-0597">Phosphoprotein</keyword>
<evidence type="ECO:0000313" key="6">
    <source>
        <dbReference type="Proteomes" id="UP000033452"/>
    </source>
</evidence>
<dbReference type="Gene3D" id="3.30.300.30">
    <property type="match status" value="2"/>
</dbReference>
<dbReference type="FunFam" id="3.30.300.30:FF:000010">
    <property type="entry name" value="Enterobactin synthetase component F"/>
    <property type="match status" value="1"/>
</dbReference>
<dbReference type="Gene3D" id="2.30.38.10">
    <property type="entry name" value="Luciferase, Domain 3"/>
    <property type="match status" value="2"/>
</dbReference>
<dbReference type="Gene3D" id="3.40.50.980">
    <property type="match status" value="4"/>
</dbReference>
<dbReference type="PANTHER" id="PTHR45527:SF1">
    <property type="entry name" value="FATTY ACID SYNTHASE"/>
    <property type="match status" value="1"/>
</dbReference>